<proteinExistence type="predicted"/>
<evidence type="ECO:0000313" key="1">
    <source>
        <dbReference type="EMBL" id="DAE27655.1"/>
    </source>
</evidence>
<dbReference type="EMBL" id="BK015844">
    <property type="protein sequence ID" value="DAE27655.1"/>
    <property type="molecule type" value="Genomic_DNA"/>
</dbReference>
<organism evidence="1">
    <name type="scientific">virus sp. ct6zJ3</name>
    <dbReference type="NCBI Taxonomy" id="2826792"/>
    <lineage>
        <taxon>Viruses</taxon>
    </lineage>
</organism>
<protein>
    <submittedName>
        <fullName evidence="1">Uncharacterized protein</fullName>
    </submittedName>
</protein>
<accession>A0A8S5R8I6</accession>
<reference evidence="1" key="1">
    <citation type="journal article" date="2021" name="Proc. Natl. Acad. Sci. U.S.A.">
        <title>A Catalog of Tens of Thousands of Viruses from Human Metagenomes Reveals Hidden Associations with Chronic Diseases.</title>
        <authorList>
            <person name="Tisza M.J."/>
            <person name="Buck C.B."/>
        </authorList>
    </citation>
    <scope>NUCLEOTIDE SEQUENCE</scope>
    <source>
        <strain evidence="1">Ct6zJ3</strain>
    </source>
</reference>
<name>A0A8S5R8I6_9VIRU</name>
<sequence>MTPQQFRQWFASLPEKYQRQAKAMYDNARRGGGVHTASSLALIKNLVEDSINFDGEFQYDNHQ</sequence>